<accession>A0AAD3CW94</accession>
<evidence type="ECO:0000256" key="4">
    <source>
        <dbReference type="ARBA" id="ARBA00023136"/>
    </source>
</evidence>
<dbReference type="PANTHER" id="PTHR23112">
    <property type="entry name" value="G PROTEIN-COUPLED RECEPTOR 157-RELATED"/>
    <property type="match status" value="1"/>
</dbReference>
<name>A0AAD3CW94_9STRA</name>
<keyword evidence="3 6" id="KW-1133">Transmembrane helix</keyword>
<evidence type="ECO:0000256" key="3">
    <source>
        <dbReference type="ARBA" id="ARBA00022989"/>
    </source>
</evidence>
<dbReference type="PANTHER" id="PTHR23112:SF0">
    <property type="entry name" value="TRANSMEMBRANE PROTEIN 116"/>
    <property type="match status" value="1"/>
</dbReference>
<protein>
    <submittedName>
        <fullName evidence="7">Uncharacterized protein</fullName>
    </submittedName>
</protein>
<keyword evidence="2 6" id="KW-0812">Transmembrane</keyword>
<keyword evidence="4 6" id="KW-0472">Membrane</keyword>
<dbReference type="GO" id="GO:0007189">
    <property type="term" value="P:adenylate cyclase-activating G protein-coupled receptor signaling pathway"/>
    <property type="evidence" value="ECO:0007669"/>
    <property type="project" value="TreeGrafter"/>
</dbReference>
<organism evidence="7 8">
    <name type="scientific">Chaetoceros tenuissimus</name>
    <dbReference type="NCBI Taxonomy" id="426638"/>
    <lineage>
        <taxon>Eukaryota</taxon>
        <taxon>Sar</taxon>
        <taxon>Stramenopiles</taxon>
        <taxon>Ochrophyta</taxon>
        <taxon>Bacillariophyta</taxon>
        <taxon>Coscinodiscophyceae</taxon>
        <taxon>Chaetocerotophycidae</taxon>
        <taxon>Chaetocerotales</taxon>
        <taxon>Chaetocerotaceae</taxon>
        <taxon>Chaetoceros</taxon>
    </lineage>
</organism>
<dbReference type="GO" id="GO:0005886">
    <property type="term" value="C:plasma membrane"/>
    <property type="evidence" value="ECO:0007669"/>
    <property type="project" value="TreeGrafter"/>
</dbReference>
<evidence type="ECO:0000256" key="2">
    <source>
        <dbReference type="ARBA" id="ARBA00022692"/>
    </source>
</evidence>
<dbReference type="Proteomes" id="UP001054902">
    <property type="component" value="Unassembled WGS sequence"/>
</dbReference>
<evidence type="ECO:0000256" key="5">
    <source>
        <dbReference type="SAM" id="MobiDB-lite"/>
    </source>
</evidence>
<comment type="caution">
    <text evidence="7">The sequence shown here is derived from an EMBL/GenBank/DDBJ whole genome shotgun (WGS) entry which is preliminary data.</text>
</comment>
<evidence type="ECO:0000256" key="6">
    <source>
        <dbReference type="SAM" id="Phobius"/>
    </source>
</evidence>
<dbReference type="GO" id="GO:0004930">
    <property type="term" value="F:G protein-coupled receptor activity"/>
    <property type="evidence" value="ECO:0007669"/>
    <property type="project" value="TreeGrafter"/>
</dbReference>
<reference evidence="7 8" key="1">
    <citation type="journal article" date="2021" name="Sci. Rep.">
        <title>The genome of the diatom Chaetoceros tenuissimus carries an ancient integrated fragment of an extant virus.</title>
        <authorList>
            <person name="Hongo Y."/>
            <person name="Kimura K."/>
            <person name="Takaki Y."/>
            <person name="Yoshida Y."/>
            <person name="Baba S."/>
            <person name="Kobayashi G."/>
            <person name="Nagasaki K."/>
            <person name="Hano T."/>
            <person name="Tomaru Y."/>
        </authorList>
    </citation>
    <scope>NUCLEOTIDE SEQUENCE [LARGE SCALE GENOMIC DNA]</scope>
    <source>
        <strain evidence="7 8">NIES-3715</strain>
    </source>
</reference>
<feature type="transmembrane region" description="Helical" evidence="6">
    <location>
        <begin position="51"/>
        <end position="77"/>
    </location>
</feature>
<keyword evidence="8" id="KW-1185">Reference proteome</keyword>
<gene>
    <name evidence="7" type="ORF">CTEN210_09688</name>
</gene>
<dbReference type="EMBL" id="BLLK01000046">
    <property type="protein sequence ID" value="GFH53212.1"/>
    <property type="molecule type" value="Genomic_DNA"/>
</dbReference>
<feature type="region of interest" description="Disordered" evidence="5">
    <location>
        <begin position="210"/>
        <end position="237"/>
    </location>
</feature>
<proteinExistence type="predicted"/>
<dbReference type="AlphaFoldDB" id="A0AAD3CW94"/>
<evidence type="ECO:0000256" key="1">
    <source>
        <dbReference type="ARBA" id="ARBA00004141"/>
    </source>
</evidence>
<feature type="transmembrane region" description="Helical" evidence="6">
    <location>
        <begin position="159"/>
        <end position="183"/>
    </location>
</feature>
<evidence type="ECO:0000313" key="7">
    <source>
        <dbReference type="EMBL" id="GFH53212.1"/>
    </source>
</evidence>
<feature type="transmembrane region" description="Helical" evidence="6">
    <location>
        <begin position="9"/>
        <end position="31"/>
    </location>
</feature>
<comment type="subcellular location">
    <subcellularLocation>
        <location evidence="1">Membrane</location>
        <topology evidence="1">Multi-pass membrane protein</topology>
    </subcellularLocation>
</comment>
<feature type="transmembrane region" description="Helical" evidence="6">
    <location>
        <begin position="266"/>
        <end position="290"/>
    </location>
</feature>
<sequence>MVSSLHSRIIFFISIGDILQSLGIIIGPHAIPREYTDLGAYWAKGTTTSCNIAGIITATGSIYMVPFFTLVLSYYFLKRVKDKVKPAEFAKSYEIKIHAFLWSHVIAACLYAYFRHLFNAADEGQLCIFHYTREQLDCLQNETSDDGVCSARKRVQKEIGALAIMPLITMFCLMASNLVRLIMYVYKEEKLMHLEALDQEQRRRNIQNSQEITTTGEEKVHPKEQGSNQPEEANIDEETSGKKSCCWVKCGKKENKKAKRSLTRKALIQSSMYIISFLVAYSLPIAVTGISEAKGKVPMWLRWLQNIIIL</sequence>
<feature type="transmembrane region" description="Helical" evidence="6">
    <location>
        <begin position="97"/>
        <end position="114"/>
    </location>
</feature>
<evidence type="ECO:0000313" key="8">
    <source>
        <dbReference type="Proteomes" id="UP001054902"/>
    </source>
</evidence>